<evidence type="ECO:0000256" key="1">
    <source>
        <dbReference type="SAM" id="Phobius"/>
    </source>
</evidence>
<dbReference type="EMBL" id="MEXB01000008">
    <property type="protein sequence ID" value="OGC88439.1"/>
    <property type="molecule type" value="Genomic_DNA"/>
</dbReference>
<gene>
    <name evidence="2" type="ORF">A2419_01700</name>
</gene>
<organism evidence="2 3">
    <name type="scientific">Candidatus Adlerbacteria bacterium RIFOXYC1_FULL_48_26</name>
    <dbReference type="NCBI Taxonomy" id="1797247"/>
    <lineage>
        <taxon>Bacteria</taxon>
        <taxon>Candidatus Adleribacteriota</taxon>
    </lineage>
</organism>
<comment type="caution">
    <text evidence="2">The sequence shown here is derived from an EMBL/GenBank/DDBJ whole genome shotgun (WGS) entry which is preliminary data.</text>
</comment>
<dbReference type="STRING" id="1797247.A2419_01700"/>
<dbReference type="AlphaFoldDB" id="A0A1F4Y3C0"/>
<protein>
    <submittedName>
        <fullName evidence="2">Uncharacterized protein</fullName>
    </submittedName>
</protein>
<sequence>MAKKQNNTGVALGVGVAAAAAVAAAGAYWFYGSDHASQHRKQVKSWMLKARAEVMEAVEKVEDIDKKKYLAIVQQIVSRYSKTAGATVGELAHMKKDLISTWAHMDAGAKKTVKKAVKKVSKKK</sequence>
<evidence type="ECO:0000313" key="3">
    <source>
        <dbReference type="Proteomes" id="UP000176568"/>
    </source>
</evidence>
<keyword evidence="1" id="KW-0472">Membrane</keyword>
<evidence type="ECO:0000313" key="2">
    <source>
        <dbReference type="EMBL" id="OGC88439.1"/>
    </source>
</evidence>
<name>A0A1F4Y3C0_9BACT</name>
<dbReference type="Proteomes" id="UP000176568">
    <property type="component" value="Unassembled WGS sequence"/>
</dbReference>
<keyword evidence="1" id="KW-0812">Transmembrane</keyword>
<keyword evidence="1" id="KW-1133">Transmembrane helix</keyword>
<accession>A0A1F4Y3C0</accession>
<proteinExistence type="predicted"/>
<reference evidence="2 3" key="1">
    <citation type="journal article" date="2016" name="Nat. Commun.">
        <title>Thousands of microbial genomes shed light on interconnected biogeochemical processes in an aquifer system.</title>
        <authorList>
            <person name="Anantharaman K."/>
            <person name="Brown C.T."/>
            <person name="Hug L.A."/>
            <person name="Sharon I."/>
            <person name="Castelle C.J."/>
            <person name="Probst A.J."/>
            <person name="Thomas B.C."/>
            <person name="Singh A."/>
            <person name="Wilkins M.J."/>
            <person name="Karaoz U."/>
            <person name="Brodie E.L."/>
            <person name="Williams K.H."/>
            <person name="Hubbard S.S."/>
            <person name="Banfield J.F."/>
        </authorList>
    </citation>
    <scope>NUCLEOTIDE SEQUENCE [LARGE SCALE GENOMIC DNA]</scope>
</reference>
<feature type="transmembrane region" description="Helical" evidence="1">
    <location>
        <begin position="12"/>
        <end position="31"/>
    </location>
</feature>